<evidence type="ECO:0000259" key="20">
    <source>
        <dbReference type="PROSITE" id="PS51383"/>
    </source>
</evidence>
<gene>
    <name evidence="22" type="primary">nnr</name>
    <name evidence="17" type="synonym">nnrD</name>
    <name evidence="18" type="synonym">nnrE</name>
    <name evidence="22" type="ORF">PSDVSF_02910</name>
</gene>
<comment type="function">
    <text evidence="17">Catalyzes the dehydration of the S-form of NAD(P)HX at the expense of ADP, which is converted to AMP. Together with NAD(P)HX epimerase, which catalyzes the epimerization of the S- and R-forms, the enzyme allows the repair of both epimers of NAD(P)HX, a damaged form of NAD(P)H that is a result of enzymatic or heat-dependent hydration.</text>
</comment>
<evidence type="ECO:0000256" key="8">
    <source>
        <dbReference type="ARBA" id="ARBA00022857"/>
    </source>
</evidence>
<dbReference type="InterPro" id="IPR004443">
    <property type="entry name" value="YjeF_N_dom"/>
</dbReference>
<keyword evidence="23" id="KW-1185">Reference proteome</keyword>
<dbReference type="Pfam" id="PF03853">
    <property type="entry name" value="YjeF_N"/>
    <property type="match status" value="1"/>
</dbReference>
<feature type="binding site" evidence="17">
    <location>
        <position position="450"/>
    </location>
    <ligand>
        <name>(6S)-NADPHX</name>
        <dbReference type="ChEBI" id="CHEBI:64076"/>
    </ligand>
</feature>
<dbReference type="PANTHER" id="PTHR12592">
    <property type="entry name" value="ATP-DEPENDENT (S)-NAD(P)H-HYDRATE DEHYDRATASE FAMILY MEMBER"/>
    <property type="match status" value="1"/>
</dbReference>
<evidence type="ECO:0000256" key="14">
    <source>
        <dbReference type="ARBA" id="ARBA00025153"/>
    </source>
</evidence>
<dbReference type="PIRSF" id="PIRSF017184">
    <property type="entry name" value="Nnr"/>
    <property type="match status" value="1"/>
</dbReference>
<evidence type="ECO:0000256" key="18">
    <source>
        <dbReference type="HAMAP-Rule" id="MF_01966"/>
    </source>
</evidence>
<evidence type="ECO:0000259" key="21">
    <source>
        <dbReference type="PROSITE" id="PS51385"/>
    </source>
</evidence>
<organism evidence="22 23">
    <name type="scientific">Pseudodesulfovibrio sediminis</name>
    <dbReference type="NCBI Taxonomy" id="2810563"/>
    <lineage>
        <taxon>Bacteria</taxon>
        <taxon>Pseudomonadati</taxon>
        <taxon>Thermodesulfobacteriota</taxon>
        <taxon>Desulfovibrionia</taxon>
        <taxon>Desulfovibrionales</taxon>
        <taxon>Desulfovibrionaceae</taxon>
    </lineage>
</organism>
<dbReference type="SUPFAM" id="SSF64153">
    <property type="entry name" value="YjeF N-terminal domain-like"/>
    <property type="match status" value="1"/>
</dbReference>
<evidence type="ECO:0000256" key="10">
    <source>
        <dbReference type="ARBA" id="ARBA00023027"/>
    </source>
</evidence>
<feature type="binding site" evidence="18">
    <location>
        <position position="166"/>
    </location>
    <ligand>
        <name>K(+)</name>
        <dbReference type="ChEBI" id="CHEBI:29103"/>
    </ligand>
</feature>
<comment type="catalytic activity">
    <reaction evidence="15 17 19">
        <text>(6S)-NADHX + ADP = AMP + phosphate + NADH + H(+)</text>
        <dbReference type="Rhea" id="RHEA:32223"/>
        <dbReference type="ChEBI" id="CHEBI:15378"/>
        <dbReference type="ChEBI" id="CHEBI:43474"/>
        <dbReference type="ChEBI" id="CHEBI:57945"/>
        <dbReference type="ChEBI" id="CHEBI:64074"/>
        <dbReference type="ChEBI" id="CHEBI:456215"/>
        <dbReference type="ChEBI" id="CHEBI:456216"/>
        <dbReference type="EC" id="4.2.1.136"/>
    </reaction>
</comment>
<evidence type="ECO:0000256" key="2">
    <source>
        <dbReference type="ARBA" id="ARBA00000909"/>
    </source>
</evidence>
<dbReference type="InterPro" id="IPR030677">
    <property type="entry name" value="Nnr"/>
</dbReference>
<dbReference type="RefSeq" id="WP_229592879.1">
    <property type="nucleotide sequence ID" value="NZ_AP024485.1"/>
</dbReference>
<feature type="binding site" evidence="18">
    <location>
        <position position="128"/>
    </location>
    <ligand>
        <name>K(+)</name>
        <dbReference type="ChEBI" id="CHEBI:29103"/>
    </ligand>
</feature>
<dbReference type="SUPFAM" id="SSF53613">
    <property type="entry name" value="Ribokinase-like"/>
    <property type="match status" value="1"/>
</dbReference>
<comment type="similarity">
    <text evidence="3 19">In the N-terminal section; belongs to the NnrE/AIBP family.</text>
</comment>
<feature type="binding site" evidence="18">
    <location>
        <begin position="61"/>
        <end position="65"/>
    </location>
    <ligand>
        <name>(6S)-NADPHX</name>
        <dbReference type="ChEBI" id="CHEBI:64076"/>
    </ligand>
</feature>
<evidence type="ECO:0000256" key="1">
    <source>
        <dbReference type="ARBA" id="ARBA00000013"/>
    </source>
</evidence>
<dbReference type="EC" id="4.2.1.136" evidence="19"/>
<dbReference type="InterPro" id="IPR036652">
    <property type="entry name" value="YjeF_N_dom_sf"/>
</dbReference>
<keyword evidence="8 17" id="KW-0521">NADP</keyword>
<feature type="binding site" evidence="17">
    <location>
        <begin position="421"/>
        <end position="425"/>
    </location>
    <ligand>
        <name>AMP</name>
        <dbReference type="ChEBI" id="CHEBI:456215"/>
    </ligand>
</feature>
<comment type="catalytic activity">
    <reaction evidence="16 17 19">
        <text>(6S)-NADPHX + ADP = AMP + phosphate + NADPH + H(+)</text>
        <dbReference type="Rhea" id="RHEA:32235"/>
        <dbReference type="ChEBI" id="CHEBI:15378"/>
        <dbReference type="ChEBI" id="CHEBI:43474"/>
        <dbReference type="ChEBI" id="CHEBI:57783"/>
        <dbReference type="ChEBI" id="CHEBI:64076"/>
        <dbReference type="ChEBI" id="CHEBI:456215"/>
        <dbReference type="ChEBI" id="CHEBI:456216"/>
        <dbReference type="EC" id="4.2.1.136"/>
    </reaction>
</comment>
<feature type="binding site" evidence="18">
    <location>
        <position position="62"/>
    </location>
    <ligand>
        <name>K(+)</name>
        <dbReference type="ChEBI" id="CHEBI:29103"/>
    </ligand>
</feature>
<evidence type="ECO:0000256" key="11">
    <source>
        <dbReference type="ARBA" id="ARBA00023235"/>
    </source>
</evidence>
<dbReference type="EMBL" id="AP024485">
    <property type="protein sequence ID" value="BCS87049.1"/>
    <property type="molecule type" value="Genomic_DNA"/>
</dbReference>
<comment type="cofactor">
    <cofactor evidence="18 19">
        <name>K(+)</name>
        <dbReference type="ChEBI" id="CHEBI:29103"/>
    </cofactor>
    <text evidence="18 19">Binds 1 potassium ion per subunit.</text>
</comment>
<comment type="subunit">
    <text evidence="17">Homotetramer.</text>
</comment>
<keyword evidence="5 18" id="KW-0479">Metal-binding</keyword>
<comment type="cofactor">
    <cofactor evidence="17">
        <name>Mg(2+)</name>
        <dbReference type="ChEBI" id="CHEBI:18420"/>
    </cofactor>
</comment>
<evidence type="ECO:0000256" key="6">
    <source>
        <dbReference type="ARBA" id="ARBA00022741"/>
    </source>
</evidence>
<dbReference type="InterPro" id="IPR000631">
    <property type="entry name" value="CARKD"/>
</dbReference>
<feature type="binding site" evidence="18">
    <location>
        <position position="143"/>
    </location>
    <ligand>
        <name>(6S)-NADPHX</name>
        <dbReference type="ChEBI" id="CHEBI:64076"/>
    </ligand>
</feature>
<accession>A0ABN6EPA2</accession>
<feature type="binding site" evidence="17">
    <location>
        <position position="449"/>
    </location>
    <ligand>
        <name>AMP</name>
        <dbReference type="ChEBI" id="CHEBI:456215"/>
    </ligand>
</feature>
<dbReference type="HAMAP" id="MF_01965">
    <property type="entry name" value="NADHX_dehydratase"/>
    <property type="match status" value="1"/>
</dbReference>
<feature type="binding site" evidence="17">
    <location>
        <position position="384"/>
    </location>
    <ligand>
        <name>(6S)-NADPHX</name>
        <dbReference type="ChEBI" id="CHEBI:64076"/>
    </ligand>
</feature>
<keyword evidence="7 17" id="KW-0067">ATP-binding</keyword>
<dbReference type="NCBIfam" id="TIGR00196">
    <property type="entry name" value="yjeF_cterm"/>
    <property type="match status" value="1"/>
</dbReference>
<evidence type="ECO:0000256" key="17">
    <source>
        <dbReference type="HAMAP-Rule" id="MF_01965"/>
    </source>
</evidence>
<keyword evidence="13" id="KW-0511">Multifunctional enzyme</keyword>
<dbReference type="Gene3D" id="3.40.50.10260">
    <property type="entry name" value="YjeF N-terminal domain"/>
    <property type="match status" value="1"/>
</dbReference>
<evidence type="ECO:0000256" key="5">
    <source>
        <dbReference type="ARBA" id="ARBA00022723"/>
    </source>
</evidence>
<evidence type="ECO:0000256" key="12">
    <source>
        <dbReference type="ARBA" id="ARBA00023239"/>
    </source>
</evidence>
<keyword evidence="6 17" id="KW-0547">Nucleotide-binding</keyword>
<dbReference type="NCBIfam" id="TIGR00197">
    <property type="entry name" value="yjeF_nterm"/>
    <property type="match status" value="1"/>
</dbReference>
<dbReference type="Proteomes" id="UP001053296">
    <property type="component" value="Chromosome"/>
</dbReference>
<feature type="binding site" evidence="17">
    <location>
        <position position="264"/>
    </location>
    <ligand>
        <name>(6S)-NADPHX</name>
        <dbReference type="ChEBI" id="CHEBI:64076"/>
    </ligand>
</feature>
<evidence type="ECO:0000256" key="4">
    <source>
        <dbReference type="ARBA" id="ARBA00009524"/>
    </source>
</evidence>
<evidence type="ECO:0000256" key="3">
    <source>
        <dbReference type="ARBA" id="ARBA00006001"/>
    </source>
</evidence>
<feature type="binding site" evidence="18">
    <location>
        <position position="163"/>
    </location>
    <ligand>
        <name>(6S)-NADPHX</name>
        <dbReference type="ChEBI" id="CHEBI:64076"/>
    </ligand>
</feature>
<evidence type="ECO:0000313" key="23">
    <source>
        <dbReference type="Proteomes" id="UP001053296"/>
    </source>
</evidence>
<feature type="binding site" evidence="17">
    <location>
        <position position="333"/>
    </location>
    <ligand>
        <name>(6S)-NADPHX</name>
        <dbReference type="ChEBI" id="CHEBI:64076"/>
    </ligand>
</feature>
<comment type="function">
    <text evidence="18">Catalyzes the epimerization of the S- and R-forms of NAD(P)HX, a damaged form of NAD(P)H that is a result of enzymatic or heat-dependent hydration. This is a prerequisite for the S-specific NAD(P)H-hydrate dehydratase to allow the repair of both epimers of NAD(P)HX.</text>
</comment>
<evidence type="ECO:0000256" key="15">
    <source>
        <dbReference type="ARBA" id="ARBA00048238"/>
    </source>
</evidence>
<keyword evidence="12 17" id="KW-0456">Lyase</keyword>
<name>A0ABN6EPA2_9BACT</name>
<evidence type="ECO:0000256" key="9">
    <source>
        <dbReference type="ARBA" id="ARBA00022958"/>
    </source>
</evidence>
<reference evidence="22" key="1">
    <citation type="journal article" date="2022" name="Arch. Microbiol.">
        <title>Pseudodesulfovibrio sediminis sp. nov., a mesophilic and neutrophilic sulfate-reducing bacterium isolated from sediment of a brackish lake.</title>
        <authorList>
            <person name="Takahashi A."/>
            <person name="Kojima H."/>
            <person name="Watanabe M."/>
            <person name="Fukui M."/>
        </authorList>
    </citation>
    <scope>NUCLEOTIDE SEQUENCE</scope>
    <source>
        <strain evidence="22">SF6</strain>
    </source>
</reference>
<dbReference type="InterPro" id="IPR029056">
    <property type="entry name" value="Ribokinase-like"/>
</dbReference>
<evidence type="ECO:0000313" key="22">
    <source>
        <dbReference type="EMBL" id="BCS87049.1"/>
    </source>
</evidence>
<dbReference type="CDD" id="cd01171">
    <property type="entry name" value="YXKO-related"/>
    <property type="match status" value="1"/>
</dbReference>
<feature type="domain" description="YjeF N-terminal" evidence="21">
    <location>
        <begin position="11"/>
        <end position="220"/>
    </location>
</feature>
<keyword evidence="9 18" id="KW-0630">Potassium</keyword>
<dbReference type="EC" id="5.1.99.6" evidence="19"/>
<evidence type="ECO:0000256" key="19">
    <source>
        <dbReference type="PIRNR" id="PIRNR017184"/>
    </source>
</evidence>
<evidence type="ECO:0000256" key="7">
    <source>
        <dbReference type="ARBA" id="ARBA00022840"/>
    </source>
</evidence>
<comment type="similarity">
    <text evidence="17">Belongs to the NnrD/CARKD family.</text>
</comment>
<comment type="catalytic activity">
    <reaction evidence="2 18 19">
        <text>(6R)-NADPHX = (6S)-NADPHX</text>
        <dbReference type="Rhea" id="RHEA:32227"/>
        <dbReference type="ChEBI" id="CHEBI:64076"/>
        <dbReference type="ChEBI" id="CHEBI:64077"/>
        <dbReference type="EC" id="5.1.99.6"/>
    </reaction>
</comment>
<dbReference type="Pfam" id="PF01256">
    <property type="entry name" value="Carb_kinase"/>
    <property type="match status" value="1"/>
</dbReference>
<comment type="similarity">
    <text evidence="4 19">In the C-terminal section; belongs to the NnrD/CARKD family.</text>
</comment>
<proteinExistence type="inferred from homology"/>
<feature type="domain" description="YjeF C-terminal" evidence="20">
    <location>
        <begin position="229"/>
        <end position="508"/>
    </location>
</feature>
<protein>
    <recommendedName>
        <fullName evidence="19">Bifunctional NAD(P)H-hydrate repair enzyme</fullName>
    </recommendedName>
    <alternativeName>
        <fullName evidence="19">Nicotinamide nucleotide repair protein</fullName>
    </alternativeName>
    <domain>
        <recommendedName>
            <fullName evidence="19">ADP-dependent (S)-NAD(P)H-hydrate dehydratase</fullName>
            <ecNumber evidence="19">4.2.1.136</ecNumber>
        </recommendedName>
        <alternativeName>
            <fullName evidence="19">ADP-dependent NAD(P)HX dehydratase</fullName>
        </alternativeName>
    </domain>
    <domain>
        <recommendedName>
            <fullName evidence="19">NAD(P)H-hydrate epimerase</fullName>
            <ecNumber evidence="19">5.1.99.6</ecNumber>
        </recommendedName>
    </domain>
</protein>
<evidence type="ECO:0000256" key="16">
    <source>
        <dbReference type="ARBA" id="ARBA00049209"/>
    </source>
</evidence>
<comment type="similarity">
    <text evidence="18">Belongs to the NnrE/AIBP family.</text>
</comment>
<keyword evidence="10 17" id="KW-0520">NAD</keyword>
<dbReference type="PANTHER" id="PTHR12592:SF0">
    <property type="entry name" value="ATP-DEPENDENT (S)-NAD(P)H-HYDRATE DEHYDRATASE"/>
    <property type="match status" value="1"/>
</dbReference>
<sequence length="508" mass="53622">MLLPLPTPAEMMNWDRVTISSIGIPGATLMESASRESITALLAEFGSVEGQDIICFAGSGNNGGDGFAMARALIDLGANVTVYHTRPKKQYRGETRSNLLWAQKLDVPLIHLANVDLNTLPQPDIIIDALLGTGFDGQLHEDYLELVRTMNRLGERAFVFSVDIPSGLNGLTGTPQPEAVVADVTATFEAAKLGLIMPEAETYTGILHICPIGIPLKVQNDHPASHNLITGAIMDTLPPQTPDMHKNSSGHVLVVGAAPGMTGAAHLAAMSAFRSGAGLVTAACPEGLADSIKADTPEIMTLIMGSGNEWNEEMVNPLLKALTTYDAVVVGPGIGRSSHTQEFLKAFIPQCSIPLVLDADGLFALANYPELLNALPEQTVLTPHPGEMARILKTDIRSIQSDRLGTAKAFTAISEATLVLKGAGTIVTNPDMTCHSPFSEPNLAVGGSGDILAGMIGTLLGRALSPMHAACLGVFWHGLAGHALREDFPKRGNMASDIINMLPKVVTS</sequence>
<keyword evidence="11 18" id="KW-0413">Isomerase</keyword>
<feature type="binding site" evidence="18">
    <location>
        <begin position="132"/>
        <end position="138"/>
    </location>
    <ligand>
        <name>(6S)-NADPHX</name>
        <dbReference type="ChEBI" id="CHEBI:64076"/>
    </ligand>
</feature>
<dbReference type="HAMAP" id="MF_01966">
    <property type="entry name" value="NADHX_epimerase"/>
    <property type="match status" value="1"/>
</dbReference>
<comment type="catalytic activity">
    <reaction evidence="1 18 19">
        <text>(6R)-NADHX = (6S)-NADHX</text>
        <dbReference type="Rhea" id="RHEA:32215"/>
        <dbReference type="ChEBI" id="CHEBI:64074"/>
        <dbReference type="ChEBI" id="CHEBI:64075"/>
        <dbReference type="EC" id="5.1.99.6"/>
    </reaction>
</comment>
<dbReference type="PROSITE" id="PS51383">
    <property type="entry name" value="YJEF_C_3"/>
    <property type="match status" value="1"/>
</dbReference>
<comment type="function">
    <text evidence="14 19">Bifunctional enzyme that catalyzes the epimerization of the S- and R-forms of NAD(P)HX and the dehydration of the S-form of NAD(P)HX at the expense of ADP, which is converted to AMP. This allows the repair of both epimers of NAD(P)HX, a damaged form of NAD(P)H that is a result of enzymatic or heat-dependent hydration.</text>
</comment>
<evidence type="ECO:0000256" key="13">
    <source>
        <dbReference type="ARBA" id="ARBA00023268"/>
    </source>
</evidence>
<dbReference type="Gene3D" id="3.40.1190.20">
    <property type="match status" value="1"/>
</dbReference>
<dbReference type="PROSITE" id="PS51385">
    <property type="entry name" value="YJEF_N"/>
    <property type="match status" value="1"/>
</dbReference>